<dbReference type="Proteomes" id="UP000031433">
    <property type="component" value="Unassembled WGS sequence"/>
</dbReference>
<organism evidence="2 3">
    <name type="scientific">Geobacter soli</name>
    <dbReference type="NCBI Taxonomy" id="1510391"/>
    <lineage>
        <taxon>Bacteria</taxon>
        <taxon>Pseudomonadati</taxon>
        <taxon>Thermodesulfobacteriota</taxon>
        <taxon>Desulfuromonadia</taxon>
        <taxon>Geobacterales</taxon>
        <taxon>Geobacteraceae</taxon>
        <taxon>Geobacter</taxon>
    </lineage>
</organism>
<keyword evidence="3" id="KW-1185">Reference proteome</keyword>
<feature type="transmembrane region" description="Helical" evidence="1">
    <location>
        <begin position="58"/>
        <end position="76"/>
    </location>
</feature>
<proteinExistence type="predicted"/>
<protein>
    <submittedName>
        <fullName evidence="2">Uncharacterized protein</fullName>
    </submittedName>
</protein>
<feature type="transmembrane region" description="Helical" evidence="1">
    <location>
        <begin position="82"/>
        <end position="103"/>
    </location>
</feature>
<evidence type="ECO:0000313" key="3">
    <source>
        <dbReference type="Proteomes" id="UP000031433"/>
    </source>
</evidence>
<feature type="transmembrane region" description="Helical" evidence="1">
    <location>
        <begin position="6"/>
        <end position="25"/>
    </location>
</feature>
<sequence length="126" mass="14064">MEMLYTMMVVLTTIVSAVMIPRIMLDWLRYQEFLRDRNDEALRALIAGQKGWMMRHGLCALGAVALVVCIKCLPGLARYDELAGVTAIYGMMTLAFAFVESLLAQRVESSLQSGLVPVVTDSQFEQ</sequence>
<dbReference type="EMBL" id="JXBL01000001">
    <property type="protein sequence ID" value="KIE41774.1"/>
    <property type="molecule type" value="Genomic_DNA"/>
</dbReference>
<accession>A0A0C1TLM8</accession>
<comment type="caution">
    <text evidence="2">The sequence shown here is derived from an EMBL/GenBank/DDBJ whole genome shotgun (WGS) entry which is preliminary data.</text>
</comment>
<name>A0A0C1TLM8_9BACT</name>
<evidence type="ECO:0000256" key="1">
    <source>
        <dbReference type="SAM" id="Phobius"/>
    </source>
</evidence>
<dbReference type="RefSeq" id="WP_039643717.1">
    <property type="nucleotide sequence ID" value="NZ_JXBL01000001.1"/>
</dbReference>
<keyword evidence="1" id="KW-0472">Membrane</keyword>
<keyword evidence="1" id="KW-0812">Transmembrane</keyword>
<keyword evidence="1" id="KW-1133">Transmembrane helix</keyword>
<gene>
    <name evidence="2" type="ORF">SE37_03585</name>
</gene>
<evidence type="ECO:0000313" key="2">
    <source>
        <dbReference type="EMBL" id="KIE41774.1"/>
    </source>
</evidence>
<reference evidence="2 3" key="1">
    <citation type="submission" date="2015-01" db="EMBL/GenBank/DDBJ databases">
        <title>Genome sequence of the anaerobic bacterium Geobacter soli GSS01, a dissimilatory Fe(III) reducer from soil.</title>
        <authorList>
            <person name="Yang G."/>
            <person name="Zhou S."/>
        </authorList>
    </citation>
    <scope>NUCLEOTIDE SEQUENCE [LARGE SCALE GENOMIC DNA]</scope>
    <source>
        <strain evidence="2 3">GSS01</strain>
    </source>
</reference>
<dbReference type="AlphaFoldDB" id="A0A0C1TLM8"/>